<feature type="domain" description="Major facilitator superfamily (MFS) profile" evidence="7">
    <location>
        <begin position="1"/>
        <end position="357"/>
    </location>
</feature>
<keyword evidence="9" id="KW-1185">Reference proteome</keyword>
<dbReference type="InterPro" id="IPR011701">
    <property type="entry name" value="MFS"/>
</dbReference>
<protein>
    <submittedName>
        <fullName evidence="8">MFS transporter</fullName>
    </submittedName>
</protein>
<proteinExistence type="predicted"/>
<evidence type="ECO:0000256" key="1">
    <source>
        <dbReference type="ARBA" id="ARBA00004651"/>
    </source>
</evidence>
<dbReference type="Proteomes" id="UP001157017">
    <property type="component" value="Unassembled WGS sequence"/>
</dbReference>
<keyword evidence="2" id="KW-1003">Cell membrane</keyword>
<feature type="transmembrane region" description="Helical" evidence="6">
    <location>
        <begin position="243"/>
        <end position="263"/>
    </location>
</feature>
<feature type="transmembrane region" description="Helical" evidence="6">
    <location>
        <begin position="208"/>
        <end position="231"/>
    </location>
</feature>
<evidence type="ECO:0000256" key="3">
    <source>
        <dbReference type="ARBA" id="ARBA00022692"/>
    </source>
</evidence>
<feature type="transmembrane region" description="Helical" evidence="6">
    <location>
        <begin position="134"/>
        <end position="153"/>
    </location>
</feature>
<keyword evidence="5 6" id="KW-0472">Membrane</keyword>
<evidence type="ECO:0000256" key="2">
    <source>
        <dbReference type="ARBA" id="ARBA00022475"/>
    </source>
</evidence>
<evidence type="ECO:0000256" key="4">
    <source>
        <dbReference type="ARBA" id="ARBA00022989"/>
    </source>
</evidence>
<evidence type="ECO:0000256" key="6">
    <source>
        <dbReference type="SAM" id="Phobius"/>
    </source>
</evidence>
<feature type="transmembrane region" description="Helical" evidence="6">
    <location>
        <begin position="79"/>
        <end position="96"/>
    </location>
</feature>
<accession>A0ABQ6JJQ1</accession>
<evidence type="ECO:0000259" key="7">
    <source>
        <dbReference type="PROSITE" id="PS50850"/>
    </source>
</evidence>
<feature type="transmembrane region" description="Helical" evidence="6">
    <location>
        <begin position="20"/>
        <end position="40"/>
    </location>
</feature>
<comment type="subcellular location">
    <subcellularLocation>
        <location evidence="1">Cell membrane</location>
        <topology evidence="1">Multi-pass membrane protein</topology>
    </subcellularLocation>
</comment>
<dbReference type="PANTHER" id="PTHR43124">
    <property type="entry name" value="PURINE EFFLUX PUMP PBUE"/>
    <property type="match status" value="1"/>
</dbReference>
<dbReference type="InterPro" id="IPR036259">
    <property type="entry name" value="MFS_trans_sf"/>
</dbReference>
<keyword evidence="4 6" id="KW-1133">Transmembrane helix</keyword>
<evidence type="ECO:0000313" key="9">
    <source>
        <dbReference type="Proteomes" id="UP001157017"/>
    </source>
</evidence>
<dbReference type="Gene3D" id="1.20.1250.20">
    <property type="entry name" value="MFS general substrate transporter like domains"/>
    <property type="match status" value="1"/>
</dbReference>
<feature type="transmembrane region" description="Helical" evidence="6">
    <location>
        <begin position="303"/>
        <end position="324"/>
    </location>
</feature>
<sequence>MAPVLVAIARDLDVPLTQVVHAAGAYFLAYGLMQPVWGMVSDRLGLVRTMRLSLLLAAVATVVSASVGSVLALGVTRGVAGACFAAAFPATLIYLGDTVPAERRQRDVTDLMVGVAIGTALGSAGAGVLAQVAAWRWAFVATGVISLALVVLLRRLPHPPRVRGDDGLLAPLVTAARSGPTRLVLLLALVEGGVLLGVLTLLPPAVEATGAGAALSGGVTAAYGVAVLGFAQVTGRASRTRPGSRLIALGGVAALAGCGVLVVSRTPVAGLVAAVLLGLAWASMHSSLQTWATQVLPGARATVVSLFAGSLFLGSALAALASGAAVDRGAWRTVFVVATVLTVPLALLATRGRRGWERRAPTEP</sequence>
<dbReference type="InterPro" id="IPR050189">
    <property type="entry name" value="MFS_Efflux_Transporters"/>
</dbReference>
<organism evidence="8 9">
    <name type="scientific">Angustibacter aerolatus</name>
    <dbReference type="NCBI Taxonomy" id="1162965"/>
    <lineage>
        <taxon>Bacteria</taxon>
        <taxon>Bacillati</taxon>
        <taxon>Actinomycetota</taxon>
        <taxon>Actinomycetes</taxon>
        <taxon>Kineosporiales</taxon>
        <taxon>Kineosporiaceae</taxon>
    </lineage>
</organism>
<evidence type="ECO:0000313" key="8">
    <source>
        <dbReference type="EMBL" id="GMA87021.1"/>
    </source>
</evidence>
<name>A0ABQ6JJQ1_9ACTN</name>
<comment type="caution">
    <text evidence="8">The sequence shown here is derived from an EMBL/GenBank/DDBJ whole genome shotgun (WGS) entry which is preliminary data.</text>
</comment>
<feature type="transmembrane region" description="Helical" evidence="6">
    <location>
        <begin position="330"/>
        <end position="349"/>
    </location>
</feature>
<dbReference type="EMBL" id="BSUZ01000001">
    <property type="protein sequence ID" value="GMA87021.1"/>
    <property type="molecule type" value="Genomic_DNA"/>
</dbReference>
<feature type="transmembrane region" description="Helical" evidence="6">
    <location>
        <begin position="108"/>
        <end position="128"/>
    </location>
</feature>
<dbReference type="SUPFAM" id="SSF103473">
    <property type="entry name" value="MFS general substrate transporter"/>
    <property type="match status" value="1"/>
</dbReference>
<dbReference type="PROSITE" id="PS50850">
    <property type="entry name" value="MFS"/>
    <property type="match status" value="1"/>
</dbReference>
<keyword evidence="3 6" id="KW-0812">Transmembrane</keyword>
<dbReference type="PANTHER" id="PTHR43124:SF3">
    <property type="entry name" value="CHLORAMPHENICOL EFFLUX PUMP RV0191"/>
    <property type="match status" value="1"/>
</dbReference>
<feature type="transmembrane region" description="Helical" evidence="6">
    <location>
        <begin position="52"/>
        <end position="73"/>
    </location>
</feature>
<gene>
    <name evidence="8" type="ORF">GCM10025868_22710</name>
</gene>
<dbReference type="InterPro" id="IPR020846">
    <property type="entry name" value="MFS_dom"/>
</dbReference>
<reference evidence="9" key="1">
    <citation type="journal article" date="2019" name="Int. J. Syst. Evol. Microbiol.">
        <title>The Global Catalogue of Microorganisms (GCM) 10K type strain sequencing project: providing services to taxonomists for standard genome sequencing and annotation.</title>
        <authorList>
            <consortium name="The Broad Institute Genomics Platform"/>
            <consortium name="The Broad Institute Genome Sequencing Center for Infectious Disease"/>
            <person name="Wu L."/>
            <person name="Ma J."/>
        </authorList>
    </citation>
    <scope>NUCLEOTIDE SEQUENCE [LARGE SCALE GENOMIC DNA]</scope>
    <source>
        <strain evidence="9">NBRC 108730</strain>
    </source>
</reference>
<feature type="transmembrane region" description="Helical" evidence="6">
    <location>
        <begin position="269"/>
        <end position="291"/>
    </location>
</feature>
<feature type="transmembrane region" description="Helical" evidence="6">
    <location>
        <begin position="183"/>
        <end position="202"/>
    </location>
</feature>
<evidence type="ECO:0000256" key="5">
    <source>
        <dbReference type="ARBA" id="ARBA00023136"/>
    </source>
</evidence>
<dbReference type="Pfam" id="PF07690">
    <property type="entry name" value="MFS_1"/>
    <property type="match status" value="1"/>
</dbReference>